<feature type="signal peptide" evidence="7">
    <location>
        <begin position="1"/>
        <end position="20"/>
    </location>
</feature>
<dbReference type="GO" id="GO:0034361">
    <property type="term" value="C:very-low-density lipoprotein particle"/>
    <property type="evidence" value="ECO:0007669"/>
    <property type="project" value="TreeGrafter"/>
</dbReference>
<dbReference type="InterPro" id="IPR043081">
    <property type="entry name" value="ApoC-1_sf"/>
</dbReference>
<dbReference type="KEGG" id="bspl:121201734"/>
<dbReference type="GO" id="GO:0005504">
    <property type="term" value="F:fatty acid binding"/>
    <property type="evidence" value="ECO:0007669"/>
    <property type="project" value="TreeGrafter"/>
</dbReference>
<sequence>MRLYLAVAVLMLAFVAYTEAQDQTVEKMTRITDQLSEIGRNLADNARTTFEKIQNSPFAQNAKTWLDEQIDKLKQKVGELSQ</sequence>
<dbReference type="PANTHER" id="PTHR16565:SF2">
    <property type="entry name" value="APOLIPOPROTEIN C-I"/>
    <property type="match status" value="1"/>
</dbReference>
<dbReference type="GO" id="GO:0042157">
    <property type="term" value="P:lipoprotein metabolic process"/>
    <property type="evidence" value="ECO:0007669"/>
    <property type="project" value="InterPro"/>
</dbReference>
<evidence type="ECO:0000256" key="2">
    <source>
        <dbReference type="ARBA" id="ARBA00009204"/>
    </source>
</evidence>
<dbReference type="InterPro" id="IPR006781">
    <property type="entry name" value="ApoC-I"/>
</dbReference>
<feature type="chain" id="PRO_5035470141" evidence="7">
    <location>
        <begin position="21"/>
        <end position="82"/>
    </location>
</feature>
<keyword evidence="3" id="KW-0813">Transport</keyword>
<proteinExistence type="inferred from homology"/>
<evidence type="ECO:0000313" key="9">
    <source>
        <dbReference type="RefSeq" id="XP_040923806.1"/>
    </source>
</evidence>
<dbReference type="RefSeq" id="XP_040923806.1">
    <property type="nucleotide sequence ID" value="XM_041067872.2"/>
</dbReference>
<dbReference type="GO" id="GO:0032375">
    <property type="term" value="P:negative regulation of cholesterol transport"/>
    <property type="evidence" value="ECO:0007669"/>
    <property type="project" value="TreeGrafter"/>
</dbReference>
<dbReference type="Proteomes" id="UP000515150">
    <property type="component" value="Chromosome 16"/>
</dbReference>
<dbReference type="GO" id="GO:0050995">
    <property type="term" value="P:negative regulation of lipid catabolic process"/>
    <property type="evidence" value="ECO:0007669"/>
    <property type="project" value="TreeGrafter"/>
</dbReference>
<accession>A0A8M1H5V2</accession>
<evidence type="ECO:0000256" key="3">
    <source>
        <dbReference type="ARBA" id="ARBA00022448"/>
    </source>
</evidence>
<name>A0A8M1H5V2_BETSP</name>
<dbReference type="GO" id="GO:0010916">
    <property type="term" value="P:negative regulation of very-low-density lipoprotein particle clearance"/>
    <property type="evidence" value="ECO:0007669"/>
    <property type="project" value="TreeGrafter"/>
</dbReference>
<organism evidence="8 9">
    <name type="scientific">Betta splendens</name>
    <name type="common">Siamese fighting fish</name>
    <dbReference type="NCBI Taxonomy" id="158456"/>
    <lineage>
        <taxon>Eukaryota</taxon>
        <taxon>Metazoa</taxon>
        <taxon>Chordata</taxon>
        <taxon>Craniata</taxon>
        <taxon>Vertebrata</taxon>
        <taxon>Euteleostomi</taxon>
        <taxon>Actinopterygii</taxon>
        <taxon>Neopterygii</taxon>
        <taxon>Teleostei</taxon>
        <taxon>Neoteleostei</taxon>
        <taxon>Acanthomorphata</taxon>
        <taxon>Anabantaria</taxon>
        <taxon>Anabantiformes</taxon>
        <taxon>Anabantoidei</taxon>
        <taxon>Osphronemidae</taxon>
        <taxon>Betta</taxon>
    </lineage>
</organism>
<dbReference type="GO" id="GO:0034364">
    <property type="term" value="C:high-density lipoprotein particle"/>
    <property type="evidence" value="ECO:0007669"/>
    <property type="project" value="TreeGrafter"/>
</dbReference>
<dbReference type="GO" id="GO:0004859">
    <property type="term" value="F:phospholipase inhibitor activity"/>
    <property type="evidence" value="ECO:0007669"/>
    <property type="project" value="TreeGrafter"/>
</dbReference>
<dbReference type="Gene3D" id="4.10.260.30">
    <property type="entry name" value="Apolipoprotein C-I"/>
    <property type="match status" value="1"/>
</dbReference>
<keyword evidence="4" id="KW-0964">Secreted</keyword>
<dbReference type="PANTHER" id="PTHR16565">
    <property type="entry name" value="APOLIPOPROTEIN C-I"/>
    <property type="match status" value="1"/>
</dbReference>
<dbReference type="GO" id="GO:0034447">
    <property type="term" value="P:very-low-density lipoprotein particle clearance"/>
    <property type="evidence" value="ECO:0007669"/>
    <property type="project" value="TreeGrafter"/>
</dbReference>
<dbReference type="GO" id="GO:0006869">
    <property type="term" value="P:lipid transport"/>
    <property type="evidence" value="ECO:0007669"/>
    <property type="project" value="UniProtKB-KW"/>
</dbReference>
<dbReference type="AlphaFoldDB" id="A0A8M1H5V2"/>
<dbReference type="OrthoDB" id="8941712at2759"/>
<evidence type="ECO:0000256" key="5">
    <source>
        <dbReference type="ARBA" id="ARBA00022729"/>
    </source>
</evidence>
<dbReference type="CTD" id="341"/>
<keyword evidence="8" id="KW-1185">Reference proteome</keyword>
<reference evidence="9" key="1">
    <citation type="submission" date="2025-08" db="UniProtKB">
        <authorList>
            <consortium name="RefSeq"/>
        </authorList>
    </citation>
    <scope>IDENTIFICATION</scope>
</reference>
<comment type="subcellular location">
    <subcellularLocation>
        <location evidence="1">Secreted</location>
    </subcellularLocation>
</comment>
<dbReference type="GO" id="GO:0006641">
    <property type="term" value="P:triglyceride metabolic process"/>
    <property type="evidence" value="ECO:0007669"/>
    <property type="project" value="TreeGrafter"/>
</dbReference>
<dbReference type="Pfam" id="PF04691">
    <property type="entry name" value="ApoC-I"/>
    <property type="match status" value="1"/>
</dbReference>
<dbReference type="GeneID" id="121201734"/>
<evidence type="ECO:0000256" key="6">
    <source>
        <dbReference type="ARBA" id="ARBA00023055"/>
    </source>
</evidence>
<keyword evidence="6" id="KW-0445">Lipid transport</keyword>
<evidence type="ECO:0000256" key="4">
    <source>
        <dbReference type="ARBA" id="ARBA00022525"/>
    </source>
</evidence>
<evidence type="ECO:0000313" key="8">
    <source>
        <dbReference type="Proteomes" id="UP000515150"/>
    </source>
</evidence>
<evidence type="ECO:0000256" key="1">
    <source>
        <dbReference type="ARBA" id="ARBA00004613"/>
    </source>
</evidence>
<comment type="similarity">
    <text evidence="2">Belongs to the apolipoprotein C1 family.</text>
</comment>
<evidence type="ECO:0000256" key="7">
    <source>
        <dbReference type="SAM" id="SignalP"/>
    </source>
</evidence>
<protein>
    <submittedName>
        <fullName evidence="9">Apolipoprotein C-I</fullName>
    </submittedName>
</protein>
<gene>
    <name evidence="9" type="primary">apoc1</name>
</gene>
<keyword evidence="5 7" id="KW-0732">Signal</keyword>